<evidence type="ECO:0000313" key="1">
    <source>
        <dbReference type="EMBL" id="KAF2625654.1"/>
    </source>
</evidence>
<reference evidence="1" key="1">
    <citation type="journal article" date="2020" name="Stud. Mycol.">
        <title>101 Dothideomycetes genomes: a test case for predicting lifestyles and emergence of pathogens.</title>
        <authorList>
            <person name="Haridas S."/>
            <person name="Albert R."/>
            <person name="Binder M."/>
            <person name="Bloem J."/>
            <person name="Labutti K."/>
            <person name="Salamov A."/>
            <person name="Andreopoulos B."/>
            <person name="Baker S."/>
            <person name="Barry K."/>
            <person name="Bills G."/>
            <person name="Bluhm B."/>
            <person name="Cannon C."/>
            <person name="Castanera R."/>
            <person name="Culley D."/>
            <person name="Daum C."/>
            <person name="Ezra D."/>
            <person name="Gonzalez J."/>
            <person name="Henrissat B."/>
            <person name="Kuo A."/>
            <person name="Liang C."/>
            <person name="Lipzen A."/>
            <person name="Lutzoni F."/>
            <person name="Magnuson J."/>
            <person name="Mondo S."/>
            <person name="Nolan M."/>
            <person name="Ohm R."/>
            <person name="Pangilinan J."/>
            <person name="Park H.-J."/>
            <person name="Ramirez L."/>
            <person name="Alfaro M."/>
            <person name="Sun H."/>
            <person name="Tritt A."/>
            <person name="Yoshinaga Y."/>
            <person name="Zwiers L.-H."/>
            <person name="Turgeon B."/>
            <person name="Goodwin S."/>
            <person name="Spatafora J."/>
            <person name="Crous P."/>
            <person name="Grigoriev I."/>
        </authorList>
    </citation>
    <scope>NUCLEOTIDE SEQUENCE</scope>
    <source>
        <strain evidence="1">CBS 525.71</strain>
    </source>
</reference>
<dbReference type="EMBL" id="MU006724">
    <property type="protein sequence ID" value="KAF2625654.1"/>
    <property type="molecule type" value="Genomic_DNA"/>
</dbReference>
<sequence>MRRLADDALFMVPFSRDDSFVGREDIIAEISERAALQKHTRVALVGLGGIGKSQIAIEYAYRTREAKPNTLVVWIHASDPTRFQQRYRDIADELLLPGREDPKADVLQLVYAWLSDGRNGQWLMILDNVDDDGVFFADDEDTIGSAQTVHAAEHRKPLETFLPQTANGTILITSRNRAAAINLVGGHGGDIQVEPMEEEDALALLQTGVPFSEPSRADAKALIQALERIPLAITHAAAYIKTRAATTTVSTYLELFRESEANQVHLLGKKEWKDIRRDHSIRHAVIATWQISFRHIQKTEPPAANLLAVMSMFDKQGIPRWLLQANTSQLDFDDALAPLLSFSLVRTEIGEQVLEMHRLVQLSMRTWLEAEKELSRWVKKSIRALSAAFPSGDYKTWEECKVLLPHVKEVVGHTTEDKEDFTNQAKVALSAGWYLLLTGEYKAAEGFLQMAADTRERVLGPEHPDTLISVSQLGAVLERQGKYEEAETKHRRALEGYEKVLGPEHPDTLASVSQLGAVLERQGKYEEAEAKHRQALEGTEKVLGPEHPNTLISVSQLGRVLSRQGKYEEAEAKHRRDLEGSEKMLGPEHPDTLISVSQLGAVLERQGKYEEAEKKHRRALEGYEKVLGLEHPDTLTSVSQLGTVLSRQGKYEKAEAKHRQALEGYEKVLGLEHPDTLASVSQLGAVLERQGKYEEAEAKHRQALEGREKVLGPEHPDTLTSVGNLGSVLWSQGRLADAEGLEIRVMEGRKRTLGDAHPDTLTAMANLTFTLRSQGRNLEALLLMEACVQVRARVLGLGHPDTESSTATLNWWRLEDLDIGV</sequence>
<gene>
    <name evidence="1" type="ORF">BU25DRAFT_108316</name>
</gene>
<dbReference type="Proteomes" id="UP000799754">
    <property type="component" value="Unassembled WGS sequence"/>
</dbReference>
<name>A0ACB6RV60_9PLEO</name>
<accession>A0ACB6RV60</accession>
<keyword evidence="2" id="KW-1185">Reference proteome</keyword>
<protein>
    <submittedName>
        <fullName evidence="1">TPR-like protein</fullName>
    </submittedName>
</protein>
<evidence type="ECO:0000313" key="2">
    <source>
        <dbReference type="Proteomes" id="UP000799754"/>
    </source>
</evidence>
<organism evidence="1 2">
    <name type="scientific">Macroventuria anomochaeta</name>
    <dbReference type="NCBI Taxonomy" id="301207"/>
    <lineage>
        <taxon>Eukaryota</taxon>
        <taxon>Fungi</taxon>
        <taxon>Dikarya</taxon>
        <taxon>Ascomycota</taxon>
        <taxon>Pezizomycotina</taxon>
        <taxon>Dothideomycetes</taxon>
        <taxon>Pleosporomycetidae</taxon>
        <taxon>Pleosporales</taxon>
        <taxon>Pleosporineae</taxon>
        <taxon>Didymellaceae</taxon>
        <taxon>Macroventuria</taxon>
    </lineage>
</organism>
<proteinExistence type="predicted"/>
<comment type="caution">
    <text evidence="1">The sequence shown here is derived from an EMBL/GenBank/DDBJ whole genome shotgun (WGS) entry which is preliminary data.</text>
</comment>